<sequence>MRLLASGLILILFSSGAGASQGFPLAGDDPVIRNAVIYLLSCQNDDGGFANLPDAATSSLLPTANAAMALALTGDLDHAKAAGKTPLDYLVTNPPGEDASGGSLGRYVMGVVAARGDPRNVNGVDYAERLKKFAKPPYGKENLFSEAYILLALAAAGESESPEAQAFVSHIKAKQHSSGGWGWGGGAPDLDTTGIVASALLAAGEDPKDQTIHDAIEYIRSQQNDDGGFPSSGMSSDSNAISDYWAMMALNGAGVDPTQWRKGRETLVSHLLSCQQESGVFWWKPKTQGGAGFLVEATSYSIIALMGKSLPVPAADPVEVVEEVSVTVYVLGDGNPLFSRDLAVGAEGFTRDGFEVSNPTVLGALAGTGLFFTLADPDGTGRPTVSNLEGYGSAIYFVDGARQTDPIGEYDLIGDECIVISAPATVLPLRLKAPAEVVEGETFTLEVGSEELDDRGQMVSAPVEGATVTVFSGSIYTDYTTGKDGRTPEMTLRVPGEYRIEAKKEGYIATYYLNCGYQIISCRRSEPVDVTIHVLGNGAPLFSGEVEVKPLGFEKDGYDIDNPTALGALEVTGVSYTLGDPWGMGSPAVTDLAGFGMPVYFVNGASPNVGLDQYFLSDGDWITVTAPYTVYPLKMTAPTEVIAGERFKIKVETEEYDASWNLVTVAQQGATVTVGSQTYTTGADGYTPEITLTRAGEYKVRADKAGYISTYYLTPGGYQFINCLEAEGETVTIHVLGNGNPLFSREVFVSSVGFEKDGYKIDNPTALGALEVTGVSYTLGDPWGMGSPAVTDLAGFGMPVYYVNGASPNVGLDQYFLSNDDWITVSAPYSVYLLKMTVPTEVSIGDPMQNPFKIKVESEEYDASWNLVTVPQQGATVTVGSQTYTTGADGNTSDITLTWAGEYKVKASKAGYIGTYYLTPGGYHIITATGEIESDLLVKKEADSSSAEVGDILNYTITICNNYPYAVTDVIVTDGLPEESSFEYADPWPDTRDGNYLEWNLSEEIPPGGCEVINLRVKVDDTPTSGHFINCVEVVARDENDGLIGARACSTVSMAAIDPLMVIKTADKKSVERGKKIKYTIKVCNNYKTSMLDVTVTDAFNKDVEFVSADPAPIQEYGEGDRFREIAWSHDSIEPGCKDITLEVIVPKMQDFEFGMEQRVRGVGFVNVANDYTTAPPQYALTNTVKVTAKNSTNSLIAASASATVGVSDSGTELSTREHGSGSYESEDLVAVKTAEKSIEMAKEVSASYATTAIGLYNNRSVAYSSRWTQTASGKNRITGTSMSEAYRYATSIDRDSHFKIDEMGTSMAFEAEFEGMGSFRVFKKPTSGATPDFESEETYLGSFKVRQVAEDPSIKYEKAASGTGFVVADKRIGGRQRSYEAGTGRYESDEIIEAATNYIAKDISLESRPTSFNLPGGRSIDASGMWREGIWSKNASKNSTTFIGEEFSSLHRLHKETVVRGLGDVATVAEFSGTGRFRIISVDTNVNKSENGSLGGSMKRLQKADIEIDEQYSGDYSMARRVIFAGVFEYDEPHLSADKSGEIFYTEDAILARYNITIRNDGNRALGPLLIRDLLPPGAEFINSSERTSSLSDEGAEWTFLNLGLGGTLTFTLWLDVTECRGDEIVNVVEARGGYNNEVTTAVAFSALETDWLGWTREPSVTATKAGVADGFDPRVVTYTLTVQNLDSSAKVAEVTDKLPEGMRFLNSSVEPSYIDDQTVVWTLLDIGPYEEETIVYAVEALGSGKFLNRAIVEARSVDGRSSPLVYASSVVDIGEFEGEIELTPPIWRPPAWGLEYMDGGSDLGWAGLCDLRLDAVAVES</sequence>
<feature type="domain" description="DUF11" evidence="3">
    <location>
        <begin position="935"/>
        <end position="1041"/>
    </location>
</feature>
<evidence type="ECO:0000256" key="1">
    <source>
        <dbReference type="ARBA" id="ARBA00022737"/>
    </source>
</evidence>
<dbReference type="Gene3D" id="2.60.40.740">
    <property type="match status" value="1"/>
</dbReference>
<dbReference type="Proteomes" id="UP001220010">
    <property type="component" value="Unassembled WGS sequence"/>
</dbReference>
<feature type="domain" description="Prenyltransferase alpha-alpha toroid" evidence="2">
    <location>
        <begin position="36"/>
        <end position="74"/>
    </location>
</feature>
<dbReference type="Pfam" id="PF13243">
    <property type="entry name" value="SQHop_cyclase_C"/>
    <property type="match status" value="1"/>
</dbReference>
<dbReference type="Gene3D" id="1.50.10.20">
    <property type="match status" value="2"/>
</dbReference>
<comment type="caution">
    <text evidence="5">The sequence shown here is derived from an EMBL/GenBank/DDBJ whole genome shotgun (WGS) entry which is preliminary data.</text>
</comment>
<keyword evidence="1" id="KW-0677">Repeat</keyword>
<dbReference type="Pfam" id="PF01345">
    <property type="entry name" value="DUF11"/>
    <property type="match status" value="4"/>
</dbReference>
<feature type="domain" description="DUF11" evidence="3">
    <location>
        <begin position="1554"/>
        <end position="1634"/>
    </location>
</feature>
<dbReference type="CDD" id="cd00688">
    <property type="entry name" value="ISOPREN_C2_like"/>
    <property type="match status" value="1"/>
</dbReference>
<protein>
    <submittedName>
        <fullName evidence="5">Prenyltransferase/squalene oxidase repeat-containing protein</fullName>
    </submittedName>
</protein>
<dbReference type="SUPFAM" id="SSF48239">
    <property type="entry name" value="Terpenoid cyclases/Protein prenyltransferases"/>
    <property type="match status" value="2"/>
</dbReference>
<feature type="domain" description="DUF11" evidence="3">
    <location>
        <begin position="1060"/>
        <end position="1145"/>
    </location>
</feature>
<dbReference type="EMBL" id="JARFPK010000004">
    <property type="protein sequence ID" value="MDF0589879.1"/>
    <property type="molecule type" value="Genomic_DNA"/>
</dbReference>
<gene>
    <name evidence="5" type="ORF">P0O15_01625</name>
</gene>
<dbReference type="InterPro" id="IPR001434">
    <property type="entry name" value="OmcB-like_DUF11"/>
</dbReference>
<reference evidence="5 6" key="1">
    <citation type="submission" date="2023-03" db="EMBL/GenBank/DDBJ databases">
        <title>WGS of Methanotrichaceae archaeon Mx.</title>
        <authorList>
            <person name="Sorokin D.Y."/>
            <person name="Merkel A.Y."/>
        </authorList>
    </citation>
    <scope>NUCLEOTIDE SEQUENCE [LARGE SCALE GENOMIC DNA]</scope>
    <source>
        <strain evidence="5 6">Mx</strain>
    </source>
</reference>
<keyword evidence="6" id="KW-1185">Reference proteome</keyword>
<evidence type="ECO:0000313" key="6">
    <source>
        <dbReference type="Proteomes" id="UP001220010"/>
    </source>
</evidence>
<dbReference type="RefSeq" id="WP_316965639.1">
    <property type="nucleotide sequence ID" value="NZ_JARFPK010000004.1"/>
</dbReference>
<dbReference type="InterPro" id="IPR008930">
    <property type="entry name" value="Terpenoid_cyclase/PrenylTrfase"/>
</dbReference>
<dbReference type="InterPro" id="IPR032696">
    <property type="entry name" value="SQ_cyclase_C"/>
</dbReference>
<evidence type="ECO:0000313" key="5">
    <source>
        <dbReference type="EMBL" id="MDF0589879.1"/>
    </source>
</evidence>
<organism evidence="5 6">
    <name type="scientific">Candidatus Methanocrinis natronophilus</name>
    <dbReference type="NCBI Taxonomy" id="3033396"/>
    <lineage>
        <taxon>Archaea</taxon>
        <taxon>Methanobacteriati</taxon>
        <taxon>Methanobacteriota</taxon>
        <taxon>Stenosarchaea group</taxon>
        <taxon>Methanomicrobia</taxon>
        <taxon>Methanotrichales</taxon>
        <taxon>Methanotrichaceae</taxon>
        <taxon>Methanocrinis</taxon>
    </lineage>
</organism>
<name>A0ABT5X5A1_9EURY</name>
<evidence type="ECO:0000259" key="4">
    <source>
        <dbReference type="Pfam" id="PF13243"/>
    </source>
</evidence>
<dbReference type="NCBIfam" id="TIGR01451">
    <property type="entry name" value="B_ant_repeat"/>
    <property type="match status" value="3"/>
</dbReference>
<dbReference type="InterPro" id="IPR047589">
    <property type="entry name" value="DUF11_rpt"/>
</dbReference>
<proteinExistence type="predicted"/>
<dbReference type="PANTHER" id="PTHR34819">
    <property type="entry name" value="LARGE CYSTEINE-RICH PERIPLASMIC PROTEIN OMCB"/>
    <property type="match status" value="1"/>
</dbReference>
<accession>A0ABT5X5A1</accession>
<feature type="domain" description="Squalene cyclase C-terminal" evidence="4">
    <location>
        <begin position="149"/>
        <end position="293"/>
    </location>
</feature>
<dbReference type="Pfam" id="PF00432">
    <property type="entry name" value="Prenyltrans"/>
    <property type="match status" value="1"/>
</dbReference>
<dbReference type="Gene3D" id="2.60.40.1120">
    <property type="entry name" value="Carboxypeptidase-like, regulatory domain"/>
    <property type="match status" value="1"/>
</dbReference>
<dbReference type="InterPro" id="IPR001330">
    <property type="entry name" value="Prenyltrans"/>
</dbReference>
<dbReference type="PANTHER" id="PTHR34819:SF3">
    <property type="entry name" value="CELL SURFACE PROTEIN"/>
    <property type="match status" value="1"/>
</dbReference>
<dbReference type="InterPro" id="IPR051172">
    <property type="entry name" value="Chlamydia_OmcB"/>
</dbReference>
<evidence type="ECO:0000259" key="2">
    <source>
        <dbReference type="Pfam" id="PF00432"/>
    </source>
</evidence>
<feature type="domain" description="DUF11" evidence="3">
    <location>
        <begin position="1677"/>
        <end position="1762"/>
    </location>
</feature>
<evidence type="ECO:0000259" key="3">
    <source>
        <dbReference type="Pfam" id="PF01345"/>
    </source>
</evidence>